<feature type="compositionally biased region" description="Polar residues" evidence="1">
    <location>
        <begin position="197"/>
        <end position="217"/>
    </location>
</feature>
<dbReference type="InterPro" id="IPR050617">
    <property type="entry name" value="E3_ligase_FN3/SPRY"/>
</dbReference>
<feature type="domain" description="Fibronectin type-III" evidence="3">
    <location>
        <begin position="973"/>
        <end position="1068"/>
    </location>
</feature>
<feature type="region of interest" description="Disordered" evidence="1">
    <location>
        <begin position="179"/>
        <end position="258"/>
    </location>
</feature>
<dbReference type="PANTHER" id="PTHR24099:SF11">
    <property type="entry name" value="FIBRONECTIN TYPE III DOMAIN-CONTAINING 3BA-RELATED"/>
    <property type="match status" value="1"/>
</dbReference>
<evidence type="ECO:0000256" key="1">
    <source>
        <dbReference type="SAM" id="MobiDB-lite"/>
    </source>
</evidence>
<dbReference type="InterPro" id="IPR003961">
    <property type="entry name" value="FN3_dom"/>
</dbReference>
<dbReference type="FunFam" id="2.60.40.10:FF:000185">
    <property type="entry name" value="Fibronectin type III domain containing 3A"/>
    <property type="match status" value="1"/>
</dbReference>
<dbReference type="PROSITE" id="PS50853">
    <property type="entry name" value="FN3"/>
    <property type="match status" value="8"/>
</dbReference>
<feature type="transmembrane region" description="Helical" evidence="2">
    <location>
        <begin position="1195"/>
        <end position="1218"/>
    </location>
</feature>
<dbReference type="SUPFAM" id="SSF49265">
    <property type="entry name" value="Fibronectin type III"/>
    <property type="match status" value="5"/>
</dbReference>
<dbReference type="Pfam" id="PF00041">
    <property type="entry name" value="fn3"/>
    <property type="match status" value="7"/>
</dbReference>
<gene>
    <name evidence="4" type="primary">FNDC3B</name>
    <name evidence="4" type="ORF">AMEX_G21018</name>
</gene>
<reference evidence="4 5" key="1">
    <citation type="submission" date="2021-07" db="EMBL/GenBank/DDBJ databases">
        <authorList>
            <person name="Imarazene B."/>
            <person name="Zahm M."/>
            <person name="Klopp C."/>
            <person name="Cabau C."/>
            <person name="Beille S."/>
            <person name="Jouanno E."/>
            <person name="Castinel A."/>
            <person name="Lluch J."/>
            <person name="Gil L."/>
            <person name="Kuchtly C."/>
            <person name="Lopez Roques C."/>
            <person name="Donnadieu C."/>
            <person name="Parrinello H."/>
            <person name="Journot L."/>
            <person name="Du K."/>
            <person name="Schartl M."/>
            <person name="Retaux S."/>
            <person name="Guiguen Y."/>
        </authorList>
    </citation>
    <scope>NUCLEOTIDE SEQUENCE [LARGE SCALE GENOMIC DNA]</scope>
    <source>
        <strain evidence="4">Pach_M1</strain>
        <tissue evidence="4">Testis</tissue>
    </source>
</reference>
<comment type="caution">
    <text evidence="4">The sequence shown here is derived from an EMBL/GenBank/DDBJ whole genome shotgun (WGS) entry which is preliminary data.</text>
</comment>
<dbReference type="Proteomes" id="UP000752171">
    <property type="component" value="Unassembled WGS sequence"/>
</dbReference>
<feature type="domain" description="Fibronectin type-III" evidence="3">
    <location>
        <begin position="589"/>
        <end position="684"/>
    </location>
</feature>
<name>A0A8T2L0R7_ASTMX</name>
<dbReference type="SMART" id="SM00060">
    <property type="entry name" value="FN3"/>
    <property type="match status" value="8"/>
</dbReference>
<sequence length="1220" mass="133620">MYVTMMMTDPMPLELPPPLLSGDVAMMPPMVNGEAAQQVILVQVNPGETFTIRAEDGSLQCIQGPAEVPMMSPNGSIPPIHVPPGYISQVLEDNTGVRRVVVTPQSPDCYTPSYSPALSPTHHLPPYMPHPHFIPNSHTTYYPPISPGDLSPHQFYQHPLPPIYSEEIIPLYGMNYGGREEPYKPQPKKMKERLERQNSLNSAPSPYKNNISSSSVYNGYGKSQGGGGSPGTKKTSRGPRSSPRGQEPEQQDQDTEVKKFQDVLSVMEKPQVCSIQARTARLRWTPPAGLQNRDRLSNGHPYSCTYEVTVSDKGREGKYRVIYSGEELECALQDLRPATDYHVRVNAVCNSLKGSCSEVGTFTTHSSSPDSPQPPRLTHRSKHCLTLQWKPPVDNGSKITSYLLEWDEGKKNNVFRECYFGNQRHYKLMRLCPAMAYTFRLAARNDIGTSPFSPEVVFCTSGSLPQLPGVPRLVRAGVSWIMLEWSRPHGCSAEEPLTYTLEIQEDGNVRHLPGNTGTYRHILIHSVTHQHSSNRTFIYTLWHSLMVMCTVCNYVQCVSADALIASSIEGRSGPSEVLVCTTSPDKPGPPSSPSVQEPVTPYSFTVSWDPPQDNGGSEILTYLLEISEGSDEANQWDVAYSGPATQCVCDSLKPGTLYRLRLCCISTGGHSQCSESVPVRTLSVPPGPCQPPRIVGKAKHKEVHLQWDCPSSEGCCGVSEYSVEMAEGESDSAVVYCGSELECTVGSLLPDATYSFRLRAANEAGYGAFSEPTEVTTAAGPPGQCGAPTLTLTSNTCVLVSWENPESSGADISEFRLEWSRDQEPMELIYSGVDTQCEISSLTPATHYCCRLQAVNQAGVGPYSEQVSLHTPATVPDVVSGLCVLEYDPTASGLYAPSTCLPLKWEEPCSNGAEISCYTLTLGEVTVQLDTSSCHLLQHLQPDTEYSVQIQAVNAVGSGPLCPPLLARTKPLPPLPPRLECSAAGPQSLKLKWGDANITKGQLGDEMLYNLQMEDKNHRFATIYRGPSHTFKVQRLVESSSYSFRIQAVSDAGEGTFSDVHTFSTTKSVPPVLKAPKVLQIEGSLCEVTWESIPPMRGDPVSYVLQVLIGRESEYKQVYKGEATVFQISGLQWNTDYRFRVFVCRKCLDSAQELCGPQSPPTPFTLRRAELPALEDTPTSKTGKAVGIAGTDERVAALLVGAFSALSFVIAFMVEYLFMK</sequence>
<keyword evidence="2" id="KW-0812">Transmembrane</keyword>
<keyword evidence="2" id="KW-1133">Transmembrane helix</keyword>
<evidence type="ECO:0000313" key="4">
    <source>
        <dbReference type="EMBL" id="KAG9264704.1"/>
    </source>
</evidence>
<feature type="domain" description="Fibronectin type-III" evidence="3">
    <location>
        <begin position="266"/>
        <end position="367"/>
    </location>
</feature>
<dbReference type="PRINTS" id="PR00014">
    <property type="entry name" value="FNTYPEIII"/>
</dbReference>
<dbReference type="Gene3D" id="2.60.40.10">
    <property type="entry name" value="Immunoglobulins"/>
    <property type="match status" value="8"/>
</dbReference>
<organism evidence="4 5">
    <name type="scientific">Astyanax mexicanus</name>
    <name type="common">Blind cave fish</name>
    <name type="synonym">Astyanax fasciatus mexicanus</name>
    <dbReference type="NCBI Taxonomy" id="7994"/>
    <lineage>
        <taxon>Eukaryota</taxon>
        <taxon>Metazoa</taxon>
        <taxon>Chordata</taxon>
        <taxon>Craniata</taxon>
        <taxon>Vertebrata</taxon>
        <taxon>Euteleostomi</taxon>
        <taxon>Actinopterygii</taxon>
        <taxon>Neopterygii</taxon>
        <taxon>Teleostei</taxon>
        <taxon>Ostariophysi</taxon>
        <taxon>Characiformes</taxon>
        <taxon>Characoidei</taxon>
        <taxon>Acestrorhamphidae</taxon>
        <taxon>Acestrorhamphinae</taxon>
        <taxon>Astyanax</taxon>
    </lineage>
</organism>
<evidence type="ECO:0000313" key="5">
    <source>
        <dbReference type="Proteomes" id="UP000752171"/>
    </source>
</evidence>
<feature type="domain" description="Fibronectin type-III" evidence="3">
    <location>
        <begin position="1072"/>
        <end position="1169"/>
    </location>
</feature>
<feature type="domain" description="Fibronectin type-III" evidence="3">
    <location>
        <begin position="688"/>
        <end position="780"/>
    </location>
</feature>
<feature type="domain" description="Fibronectin type-III" evidence="3">
    <location>
        <begin position="885"/>
        <end position="972"/>
    </location>
</feature>
<feature type="domain" description="Fibronectin type-III" evidence="3">
    <location>
        <begin position="784"/>
        <end position="874"/>
    </location>
</feature>
<dbReference type="EMBL" id="JAICCE010000018">
    <property type="protein sequence ID" value="KAG9264704.1"/>
    <property type="molecule type" value="Genomic_DNA"/>
</dbReference>
<dbReference type="InterPro" id="IPR013783">
    <property type="entry name" value="Ig-like_fold"/>
</dbReference>
<proteinExistence type="predicted"/>
<feature type="domain" description="Fibronectin type-III" evidence="3">
    <location>
        <begin position="371"/>
        <end position="463"/>
    </location>
</feature>
<dbReference type="FunFam" id="2.60.40.10:FF:000309">
    <property type="entry name" value="Fibronectin type III domain containing 3B"/>
    <property type="match status" value="1"/>
</dbReference>
<dbReference type="AlphaFoldDB" id="A0A8T2L0R7"/>
<evidence type="ECO:0000256" key="2">
    <source>
        <dbReference type="SAM" id="Phobius"/>
    </source>
</evidence>
<dbReference type="InterPro" id="IPR036116">
    <property type="entry name" value="FN3_sf"/>
</dbReference>
<dbReference type="FunFam" id="2.60.40.10:FF:000396">
    <property type="entry name" value="Fibronectin type III domain containing 3B"/>
    <property type="match status" value="1"/>
</dbReference>
<accession>A0A8T2L0R7</accession>
<evidence type="ECO:0000259" key="3">
    <source>
        <dbReference type="PROSITE" id="PS50853"/>
    </source>
</evidence>
<dbReference type="PANTHER" id="PTHR24099">
    <property type="entry name" value="E3 UBIQUITIN-PROTEIN LIGASE TRIM36-RELATED"/>
    <property type="match status" value="1"/>
</dbReference>
<protein>
    <submittedName>
        <fullName evidence="4">Fibronectin type III domain-containing protein 3B</fullName>
    </submittedName>
</protein>
<keyword evidence="2" id="KW-0472">Membrane</keyword>
<dbReference type="CDD" id="cd00063">
    <property type="entry name" value="FN3"/>
    <property type="match status" value="8"/>
</dbReference>